<name>A0A2C5XY92_9HYPO</name>
<protein>
    <submittedName>
        <fullName evidence="4">Uncharacterized protein</fullName>
    </submittedName>
</protein>
<feature type="compositionally biased region" description="Basic and acidic residues" evidence="1">
    <location>
        <begin position="38"/>
        <end position="54"/>
    </location>
</feature>
<organism evidence="4 5">
    <name type="scientific">Ophiocordyceps australis</name>
    <dbReference type="NCBI Taxonomy" id="1399860"/>
    <lineage>
        <taxon>Eukaryota</taxon>
        <taxon>Fungi</taxon>
        <taxon>Dikarya</taxon>
        <taxon>Ascomycota</taxon>
        <taxon>Pezizomycotina</taxon>
        <taxon>Sordariomycetes</taxon>
        <taxon>Hypocreomycetidae</taxon>
        <taxon>Hypocreales</taxon>
        <taxon>Ophiocordycipitaceae</taxon>
        <taxon>Ophiocordyceps</taxon>
    </lineage>
</organism>
<evidence type="ECO:0000313" key="5">
    <source>
        <dbReference type="Proteomes" id="UP000226192"/>
    </source>
</evidence>
<proteinExistence type="predicted"/>
<reference evidence="4 5" key="1">
    <citation type="submission" date="2017-06" db="EMBL/GenBank/DDBJ databases">
        <title>Ant-infecting Ophiocordyceps genomes reveal a high diversity of potential behavioral manipulation genes and a possible major role for enterotoxins.</title>
        <authorList>
            <person name="De Bekker C."/>
            <person name="Evans H.C."/>
            <person name="Brachmann A."/>
            <person name="Hughes D.P."/>
        </authorList>
    </citation>
    <scope>NUCLEOTIDE SEQUENCE [LARGE SCALE GENOMIC DNA]</scope>
    <source>
        <strain evidence="4 5">Map64</strain>
    </source>
</reference>
<dbReference type="AlphaFoldDB" id="A0A2C5XY92"/>
<feature type="compositionally biased region" description="Basic and acidic residues" evidence="1">
    <location>
        <begin position="227"/>
        <end position="237"/>
    </location>
</feature>
<keyword evidence="5" id="KW-1185">Reference proteome</keyword>
<feature type="compositionally biased region" description="Basic and acidic residues" evidence="1">
    <location>
        <begin position="124"/>
        <end position="148"/>
    </location>
</feature>
<feature type="domain" description="SUZ-C" evidence="3">
    <location>
        <begin position="236"/>
        <end position="280"/>
    </location>
</feature>
<dbReference type="PROSITE" id="PS51673">
    <property type="entry name" value="SUZ"/>
    <property type="match status" value="1"/>
</dbReference>
<evidence type="ECO:0000256" key="1">
    <source>
        <dbReference type="SAM" id="MobiDB-lite"/>
    </source>
</evidence>
<sequence length="281" mass="30912">MSKPPVPDAWDDDWEAQADHATQPDAPDATTSSTPLSKAERLTQHAEANRKIWESADSPQTFHYLEASNNVPLTWAFTPQVKVLSRKPVIAKRDAATGKSRLALDDDDDDDEHGAKANAQPSVEEIRARQKREREEKQRRYDEARAKIFGESVSWSRGSSPGIVTPPRPDSRLASSAQGRGRGRSAGQKTGLDNRQQQLDTRRQNKHTAEEAYSRSNQHATGAQTRELYDPNSDCRPDSGLASRRGAAESPLKPEPMQPIRAPRGPDGSGRGGCGFTRRGA</sequence>
<accession>A0A2C5XY92</accession>
<feature type="compositionally biased region" description="Basic and acidic residues" evidence="1">
    <location>
        <begin position="200"/>
        <end position="213"/>
    </location>
</feature>
<evidence type="ECO:0000313" key="4">
    <source>
        <dbReference type="EMBL" id="PHH60090.1"/>
    </source>
</evidence>
<evidence type="ECO:0000259" key="2">
    <source>
        <dbReference type="PROSITE" id="PS51673"/>
    </source>
</evidence>
<evidence type="ECO:0000259" key="3">
    <source>
        <dbReference type="PROSITE" id="PS51938"/>
    </source>
</evidence>
<comment type="caution">
    <text evidence="4">The sequence shown here is derived from an EMBL/GenBank/DDBJ whole genome shotgun (WGS) entry which is preliminary data.</text>
</comment>
<feature type="region of interest" description="Disordered" evidence="1">
    <location>
        <begin position="91"/>
        <end position="281"/>
    </location>
</feature>
<dbReference type="InterPro" id="IPR024771">
    <property type="entry name" value="SUZ"/>
</dbReference>
<feature type="region of interest" description="Disordered" evidence="1">
    <location>
        <begin position="1"/>
        <end position="58"/>
    </location>
</feature>
<dbReference type="STRING" id="1399860.A0A2C5XY92"/>
<dbReference type="OrthoDB" id="5422283at2759"/>
<gene>
    <name evidence="4" type="ORF">CDD81_2134</name>
</gene>
<dbReference type="Proteomes" id="UP000226192">
    <property type="component" value="Unassembled WGS sequence"/>
</dbReference>
<dbReference type="EMBL" id="NJET01000164">
    <property type="protein sequence ID" value="PHH60090.1"/>
    <property type="molecule type" value="Genomic_DNA"/>
</dbReference>
<feature type="domain" description="SUZ" evidence="2">
    <location>
        <begin position="77"/>
        <end position="153"/>
    </location>
</feature>
<dbReference type="InterPro" id="IPR024642">
    <property type="entry name" value="SUZ-C"/>
</dbReference>
<dbReference type="PROSITE" id="PS51938">
    <property type="entry name" value="SUZ_C"/>
    <property type="match status" value="1"/>
</dbReference>
<feature type="compositionally biased region" description="Polar residues" evidence="1">
    <location>
        <begin position="214"/>
        <end position="224"/>
    </location>
</feature>